<accession>A0A839E2P5</accession>
<gene>
    <name evidence="4" type="ORF">FHX42_002549</name>
</gene>
<dbReference type="AlphaFoldDB" id="A0A839E2P5"/>
<keyword evidence="5" id="KW-1185">Reference proteome</keyword>
<dbReference type="EMBL" id="JACGWZ010000003">
    <property type="protein sequence ID" value="MBA8825198.1"/>
    <property type="molecule type" value="Genomic_DNA"/>
</dbReference>
<evidence type="ECO:0000313" key="4">
    <source>
        <dbReference type="EMBL" id="MBA8825198.1"/>
    </source>
</evidence>
<dbReference type="Proteomes" id="UP000569329">
    <property type="component" value="Unassembled WGS sequence"/>
</dbReference>
<dbReference type="Gene3D" id="3.40.630.30">
    <property type="match status" value="1"/>
</dbReference>
<dbReference type="SUPFAM" id="SSF55729">
    <property type="entry name" value="Acyl-CoA N-acyltransferases (Nat)"/>
    <property type="match status" value="1"/>
</dbReference>
<dbReference type="PANTHER" id="PTHR43877">
    <property type="entry name" value="AMINOALKYLPHOSPHONATE N-ACETYLTRANSFERASE-RELATED-RELATED"/>
    <property type="match status" value="1"/>
</dbReference>
<evidence type="ECO:0000313" key="5">
    <source>
        <dbReference type="Proteomes" id="UP000569329"/>
    </source>
</evidence>
<proteinExistence type="predicted"/>
<evidence type="ECO:0000256" key="1">
    <source>
        <dbReference type="ARBA" id="ARBA00022679"/>
    </source>
</evidence>
<name>A0A839E2P5_9PSEU</name>
<feature type="domain" description="N-acetyltransferase" evidence="3">
    <location>
        <begin position="19"/>
        <end position="163"/>
    </location>
</feature>
<keyword evidence="1 4" id="KW-0808">Transferase</keyword>
<organism evidence="4 5">
    <name type="scientific">Halosaccharopolyspora lacisalsi</name>
    <dbReference type="NCBI Taxonomy" id="1000566"/>
    <lineage>
        <taxon>Bacteria</taxon>
        <taxon>Bacillati</taxon>
        <taxon>Actinomycetota</taxon>
        <taxon>Actinomycetes</taxon>
        <taxon>Pseudonocardiales</taxon>
        <taxon>Pseudonocardiaceae</taxon>
        <taxon>Halosaccharopolyspora</taxon>
    </lineage>
</organism>
<dbReference type="PANTHER" id="PTHR43877:SF2">
    <property type="entry name" value="AMINOALKYLPHOSPHONATE N-ACETYLTRANSFERASE-RELATED"/>
    <property type="match status" value="1"/>
</dbReference>
<dbReference type="PROSITE" id="PS51186">
    <property type="entry name" value="GNAT"/>
    <property type="match status" value="1"/>
</dbReference>
<keyword evidence="2" id="KW-0012">Acyltransferase</keyword>
<sequence length="163" mass="17889">MVDSSAARSSPIGIGPEPIDSVDARWALGSYTAELDERFQEGFDANRAAPPESGDFVPPRGVFLLVRAEGTVAGCGALRTEQDGTAEIRRMWISSTLRGRGAGRRLLWALEDHARRYGCHRVRLDTAAELDEARSLYASAGYVEIPAYNDNAYAGHWFEKSLE</sequence>
<dbReference type="GO" id="GO:0016747">
    <property type="term" value="F:acyltransferase activity, transferring groups other than amino-acyl groups"/>
    <property type="evidence" value="ECO:0007669"/>
    <property type="project" value="InterPro"/>
</dbReference>
<dbReference type="InterPro" id="IPR050832">
    <property type="entry name" value="Bact_Acetyltransf"/>
</dbReference>
<dbReference type="InterPro" id="IPR000182">
    <property type="entry name" value="GNAT_dom"/>
</dbReference>
<evidence type="ECO:0000256" key="2">
    <source>
        <dbReference type="ARBA" id="ARBA00023315"/>
    </source>
</evidence>
<dbReference type="Pfam" id="PF00583">
    <property type="entry name" value="Acetyltransf_1"/>
    <property type="match status" value="1"/>
</dbReference>
<dbReference type="RefSeq" id="WP_182544416.1">
    <property type="nucleotide sequence ID" value="NZ_JACGWZ010000003.1"/>
</dbReference>
<dbReference type="InterPro" id="IPR016181">
    <property type="entry name" value="Acyl_CoA_acyltransferase"/>
</dbReference>
<protein>
    <submittedName>
        <fullName evidence="4">GNAT superfamily N-acetyltransferase</fullName>
    </submittedName>
</protein>
<comment type="caution">
    <text evidence="4">The sequence shown here is derived from an EMBL/GenBank/DDBJ whole genome shotgun (WGS) entry which is preliminary data.</text>
</comment>
<dbReference type="CDD" id="cd04301">
    <property type="entry name" value="NAT_SF"/>
    <property type="match status" value="1"/>
</dbReference>
<evidence type="ECO:0000259" key="3">
    <source>
        <dbReference type="PROSITE" id="PS51186"/>
    </source>
</evidence>
<reference evidence="4 5" key="1">
    <citation type="submission" date="2020-07" db="EMBL/GenBank/DDBJ databases">
        <title>Sequencing the genomes of 1000 actinobacteria strains.</title>
        <authorList>
            <person name="Klenk H.-P."/>
        </authorList>
    </citation>
    <scope>NUCLEOTIDE SEQUENCE [LARGE SCALE GENOMIC DNA]</scope>
    <source>
        <strain evidence="4 5">DSM 45975</strain>
    </source>
</reference>